<evidence type="ECO:0000259" key="5">
    <source>
        <dbReference type="Pfam" id="PF12936"/>
    </source>
</evidence>
<feature type="coiled-coil region" evidence="3">
    <location>
        <begin position="328"/>
        <end position="359"/>
    </location>
</feature>
<keyword evidence="3" id="KW-0175">Coiled coil</keyword>
<gene>
    <name evidence="6" type="ORF">PEVE_00015935</name>
</gene>
<organism evidence="6 7">
    <name type="scientific">Porites evermanni</name>
    <dbReference type="NCBI Taxonomy" id="104178"/>
    <lineage>
        <taxon>Eukaryota</taxon>
        <taxon>Metazoa</taxon>
        <taxon>Cnidaria</taxon>
        <taxon>Anthozoa</taxon>
        <taxon>Hexacorallia</taxon>
        <taxon>Scleractinia</taxon>
        <taxon>Fungiina</taxon>
        <taxon>Poritidae</taxon>
        <taxon>Porites</taxon>
    </lineage>
</organism>
<sequence length="526" mass="61787">MYERGTYTLKINMAADSMEDLKLTVNKDFAKKLQKQKEKAELDQLKQKFGDKDLDDESESSSSETEDEDARELTSQKEKDFLTVLSLIKNRDPKIYEKDSNFYHDEAEEKSSSEEDSKDQSKSTKPMYLKDFERKELLEKGSKAFLSDEESDEDETSEGRASPTFVEEQKLLKESFKKAIQTNDDDDGDDDDNAFLKVREKTSEEKMLEERAYVEWLRGQEEKKDTKPAVQLEALRRYWTDPSLDEGEQFLRDYILDRNYIDKDSERIPTYEEIVADDEEVLFYGQRSHLGKKSHPHPRKNAQSSSTLAVVSFSTVDNIEILYPKKPSTLKNDEKEQKREELKRLKNLKRKEIMEKLEKLKEITGNPNVGFNEEDIEGDFDPKKYDEAMQVSNSYKYDIFPIISCFTCGTRKALLCFWISIIKMNRPFSITHFLQPSSFCFIYQMDADYNYNETNEQSEFGGRKRKGKSRFACAVSHKKPVFNPDEKTFEEYFDDYYKLDYEDINEDIPCRFNYRQVVTNDFGLTT</sequence>
<dbReference type="Proteomes" id="UP001159427">
    <property type="component" value="Unassembled WGS sequence"/>
</dbReference>
<protein>
    <recommendedName>
        <fullName evidence="2">Protein KRI1 homolog</fullName>
    </recommendedName>
</protein>
<evidence type="ECO:0000256" key="2">
    <source>
        <dbReference type="ARBA" id="ARBA00017294"/>
    </source>
</evidence>
<dbReference type="EMBL" id="CALNXI010002239">
    <property type="protein sequence ID" value="CAH3185169.1"/>
    <property type="molecule type" value="Genomic_DNA"/>
</dbReference>
<dbReference type="Pfam" id="PF12936">
    <property type="entry name" value="Kri1_C"/>
    <property type="match status" value="1"/>
</dbReference>
<dbReference type="PANTHER" id="PTHR14490">
    <property type="entry name" value="ZINC FINGER, ZZ TYPE"/>
    <property type="match status" value="1"/>
</dbReference>
<comment type="caution">
    <text evidence="6">The sequence shown here is derived from an EMBL/GenBank/DDBJ whole genome shotgun (WGS) entry which is preliminary data.</text>
</comment>
<feature type="compositionally biased region" description="Acidic residues" evidence="4">
    <location>
        <begin position="147"/>
        <end position="156"/>
    </location>
</feature>
<accession>A0ABN8S188</accession>
<dbReference type="InterPro" id="IPR024626">
    <property type="entry name" value="Kri1-like_C"/>
</dbReference>
<name>A0ABN8S188_9CNID</name>
<feature type="domain" description="Kri1-like C-terminal" evidence="5">
    <location>
        <begin position="487"/>
        <end position="526"/>
    </location>
</feature>
<evidence type="ECO:0000256" key="4">
    <source>
        <dbReference type="SAM" id="MobiDB-lite"/>
    </source>
</evidence>
<comment type="similarity">
    <text evidence="1">Belongs to the KRI1 family.</text>
</comment>
<keyword evidence="7" id="KW-1185">Reference proteome</keyword>
<proteinExistence type="inferred from homology"/>
<evidence type="ECO:0000313" key="7">
    <source>
        <dbReference type="Proteomes" id="UP001159427"/>
    </source>
</evidence>
<dbReference type="InterPro" id="IPR018034">
    <property type="entry name" value="Kri1"/>
</dbReference>
<feature type="compositionally biased region" description="Basic and acidic residues" evidence="4">
    <location>
        <begin position="96"/>
        <end position="142"/>
    </location>
</feature>
<feature type="compositionally biased region" description="Acidic residues" evidence="4">
    <location>
        <begin position="53"/>
        <end position="70"/>
    </location>
</feature>
<feature type="compositionally biased region" description="Basic and acidic residues" evidence="4">
    <location>
        <begin position="36"/>
        <end position="52"/>
    </location>
</feature>
<feature type="region of interest" description="Disordered" evidence="4">
    <location>
        <begin position="36"/>
        <end position="76"/>
    </location>
</feature>
<evidence type="ECO:0000256" key="3">
    <source>
        <dbReference type="SAM" id="Coils"/>
    </source>
</evidence>
<evidence type="ECO:0000313" key="6">
    <source>
        <dbReference type="EMBL" id="CAH3185169.1"/>
    </source>
</evidence>
<evidence type="ECO:0000256" key="1">
    <source>
        <dbReference type="ARBA" id="ARBA00007473"/>
    </source>
</evidence>
<dbReference type="Pfam" id="PF05178">
    <property type="entry name" value="Kri1"/>
    <property type="match status" value="1"/>
</dbReference>
<reference evidence="6 7" key="1">
    <citation type="submission" date="2022-05" db="EMBL/GenBank/DDBJ databases">
        <authorList>
            <consortium name="Genoscope - CEA"/>
            <person name="William W."/>
        </authorList>
    </citation>
    <scope>NUCLEOTIDE SEQUENCE [LARGE SCALE GENOMIC DNA]</scope>
</reference>
<dbReference type="PANTHER" id="PTHR14490:SF5">
    <property type="entry name" value="PROTEIN KRI1 HOMOLOG"/>
    <property type="match status" value="1"/>
</dbReference>
<feature type="region of interest" description="Disordered" evidence="4">
    <location>
        <begin position="96"/>
        <end position="169"/>
    </location>
</feature>